<evidence type="ECO:0000256" key="3">
    <source>
        <dbReference type="ARBA" id="ARBA00022989"/>
    </source>
</evidence>
<evidence type="ECO:0000259" key="6">
    <source>
        <dbReference type="Pfam" id="PF06305"/>
    </source>
</evidence>
<reference evidence="7" key="1">
    <citation type="submission" date="2016-10" db="EMBL/GenBank/DDBJ databases">
        <title>Sequence of Gallionella enrichment culture.</title>
        <authorList>
            <person name="Poehlein A."/>
            <person name="Muehling M."/>
            <person name="Daniel R."/>
        </authorList>
    </citation>
    <scope>NUCLEOTIDE SEQUENCE</scope>
</reference>
<dbReference type="EMBL" id="MLJW01000166">
    <property type="protein sequence ID" value="OIQ95478.1"/>
    <property type="molecule type" value="Genomic_DNA"/>
</dbReference>
<evidence type="ECO:0000256" key="5">
    <source>
        <dbReference type="SAM" id="Phobius"/>
    </source>
</evidence>
<organism evidence="7">
    <name type="scientific">mine drainage metagenome</name>
    <dbReference type="NCBI Taxonomy" id="410659"/>
    <lineage>
        <taxon>unclassified sequences</taxon>
        <taxon>metagenomes</taxon>
        <taxon>ecological metagenomes</taxon>
    </lineage>
</organism>
<keyword evidence="1" id="KW-1003">Cell membrane</keyword>
<evidence type="ECO:0000313" key="7">
    <source>
        <dbReference type="EMBL" id="OIQ95478.1"/>
    </source>
</evidence>
<feature type="domain" description="Lipopolysaccharide assembly protein A" evidence="6">
    <location>
        <begin position="22"/>
        <end position="81"/>
    </location>
</feature>
<evidence type="ECO:0000256" key="2">
    <source>
        <dbReference type="ARBA" id="ARBA00022692"/>
    </source>
</evidence>
<evidence type="ECO:0000256" key="4">
    <source>
        <dbReference type="ARBA" id="ARBA00023136"/>
    </source>
</evidence>
<protein>
    <recommendedName>
        <fullName evidence="6">Lipopolysaccharide assembly protein A domain-containing protein</fullName>
    </recommendedName>
</protein>
<proteinExistence type="predicted"/>
<gene>
    <name evidence="7" type="ORF">GALL_225410</name>
</gene>
<feature type="transmembrane region" description="Helical" evidence="5">
    <location>
        <begin position="39"/>
        <end position="65"/>
    </location>
</feature>
<keyword evidence="3 5" id="KW-1133">Transmembrane helix</keyword>
<evidence type="ECO:0000256" key="1">
    <source>
        <dbReference type="ARBA" id="ARBA00022475"/>
    </source>
</evidence>
<sequence length="101" mass="11810">MRYLIWSLRAVLFLFLLGFAVKNDQPVVLRYFFGYEWQTSFVVVLLCFFALGVAIGLMAMLATLLRQRRELSAVKRELQLKNKLSEIDAQRYPIQPPEILN</sequence>
<keyword evidence="4 5" id="KW-0472">Membrane</keyword>
<dbReference type="Pfam" id="PF06305">
    <property type="entry name" value="LapA_dom"/>
    <property type="match status" value="1"/>
</dbReference>
<keyword evidence="2 5" id="KW-0812">Transmembrane</keyword>
<dbReference type="InterPro" id="IPR010445">
    <property type="entry name" value="LapA_dom"/>
</dbReference>
<accession>A0A1J5RHB4</accession>
<name>A0A1J5RHB4_9ZZZZ</name>
<dbReference type="GO" id="GO:0005886">
    <property type="term" value="C:plasma membrane"/>
    <property type="evidence" value="ECO:0007669"/>
    <property type="project" value="InterPro"/>
</dbReference>
<dbReference type="AlphaFoldDB" id="A0A1J5RHB4"/>
<comment type="caution">
    <text evidence="7">The sequence shown here is derived from an EMBL/GenBank/DDBJ whole genome shotgun (WGS) entry which is preliminary data.</text>
</comment>